<feature type="compositionally biased region" description="Basic residues" evidence="1">
    <location>
        <begin position="117"/>
        <end position="130"/>
    </location>
</feature>
<reference evidence="2" key="1">
    <citation type="journal article" date="2020" name="mSystems">
        <title>Genome- and Community-Level Interaction Insights into Carbon Utilization and Element Cycling Functions of Hydrothermarchaeota in Hydrothermal Sediment.</title>
        <authorList>
            <person name="Zhou Z."/>
            <person name="Liu Y."/>
            <person name="Xu W."/>
            <person name="Pan J."/>
            <person name="Luo Z.H."/>
            <person name="Li M."/>
        </authorList>
    </citation>
    <scope>NUCLEOTIDE SEQUENCE [LARGE SCALE GENOMIC DNA]</scope>
    <source>
        <strain evidence="2">HyVt-538</strain>
    </source>
</reference>
<comment type="caution">
    <text evidence="2">The sequence shown here is derived from an EMBL/GenBank/DDBJ whole genome shotgun (WGS) entry which is preliminary data.</text>
</comment>
<sequence length="143" mass="15857">MTRTNKKTTKKTVKTTPKAVEALHKGFRAYIGLFGTAYERLQPVVKNVTKTYDELADKGEKIEDNAVSLTRQARELATKRLEKRTAQLKSFLPKAANDRVAELEAEIARLNKKLATKAKKTGRTTAKRATKVANKAAETVKAA</sequence>
<evidence type="ECO:0000256" key="1">
    <source>
        <dbReference type="SAM" id="MobiDB-lite"/>
    </source>
</evidence>
<evidence type="ECO:0000313" key="2">
    <source>
        <dbReference type="EMBL" id="HHI88516.1"/>
    </source>
</evidence>
<dbReference type="EMBL" id="DROP01000073">
    <property type="protein sequence ID" value="HHI88516.1"/>
    <property type="molecule type" value="Genomic_DNA"/>
</dbReference>
<evidence type="ECO:0008006" key="3">
    <source>
        <dbReference type="Google" id="ProtNLM"/>
    </source>
</evidence>
<dbReference type="AlphaFoldDB" id="A0A7V5U0U7"/>
<protein>
    <recommendedName>
        <fullName evidence="3">Phasin family protein</fullName>
    </recommendedName>
</protein>
<organism evidence="2">
    <name type="scientific">Hellea balneolensis</name>
    <dbReference type="NCBI Taxonomy" id="287478"/>
    <lineage>
        <taxon>Bacteria</taxon>
        <taxon>Pseudomonadati</taxon>
        <taxon>Pseudomonadota</taxon>
        <taxon>Alphaproteobacteria</taxon>
        <taxon>Maricaulales</taxon>
        <taxon>Robiginitomaculaceae</taxon>
        <taxon>Hellea</taxon>
    </lineage>
</organism>
<feature type="region of interest" description="Disordered" evidence="1">
    <location>
        <begin position="117"/>
        <end position="143"/>
    </location>
</feature>
<gene>
    <name evidence="2" type="ORF">ENK01_01065</name>
</gene>
<name>A0A7V5U0U7_9PROT</name>
<dbReference type="Proteomes" id="UP000885806">
    <property type="component" value="Unassembled WGS sequence"/>
</dbReference>
<accession>A0A7V5U0U7</accession>
<proteinExistence type="predicted"/>